<dbReference type="KEGG" id="tee:Tel_09015"/>
<feature type="domain" description="SHSP" evidence="3">
    <location>
        <begin position="9"/>
        <end position="118"/>
    </location>
</feature>
<evidence type="ECO:0000256" key="2">
    <source>
        <dbReference type="RuleBase" id="RU003616"/>
    </source>
</evidence>
<evidence type="ECO:0000313" key="4">
    <source>
        <dbReference type="EMBL" id="ALP53285.1"/>
    </source>
</evidence>
<organism evidence="4 5">
    <name type="scientific">Candidatus Tenderia electrophaga</name>
    <dbReference type="NCBI Taxonomy" id="1748243"/>
    <lineage>
        <taxon>Bacteria</taxon>
        <taxon>Pseudomonadati</taxon>
        <taxon>Pseudomonadota</taxon>
        <taxon>Gammaproteobacteria</taxon>
        <taxon>Candidatus Tenderiales</taxon>
        <taxon>Candidatus Tenderiaceae</taxon>
        <taxon>Candidatus Tenderia</taxon>
    </lineage>
</organism>
<comment type="similarity">
    <text evidence="1 2">Belongs to the small heat shock protein (HSP20) family.</text>
</comment>
<gene>
    <name evidence="4" type="ORF">Tel_09015</name>
</gene>
<accession>A0A0S2TDS7</accession>
<dbReference type="AlphaFoldDB" id="A0A0S2TDS7"/>
<reference evidence="4" key="1">
    <citation type="submission" date="2015-10" db="EMBL/GenBank/DDBJ databases">
        <title>Description of Candidatus Tenderia electrophaga gen. nov, sp. nov., an Uncultivated Electroautotroph from a Biocathode Enrichment.</title>
        <authorList>
            <person name="Eddie B.J."/>
            <person name="Malanoski A.P."/>
            <person name="Wang Z."/>
            <person name="Hall R.J."/>
            <person name="Oh S.D."/>
            <person name="Heiner C."/>
            <person name="Lin B."/>
            <person name="Strycharz-Glaven S.M."/>
        </authorList>
    </citation>
    <scope>NUCLEOTIDE SEQUENCE [LARGE SCALE GENOMIC DNA]</scope>
    <source>
        <strain evidence="4">NRL1</strain>
    </source>
</reference>
<keyword evidence="5" id="KW-1185">Reference proteome</keyword>
<name>A0A0S2TDS7_9GAMM</name>
<dbReference type="CDD" id="cd06464">
    <property type="entry name" value="ACD_sHsps-like"/>
    <property type="match status" value="1"/>
</dbReference>
<protein>
    <recommendedName>
        <fullName evidence="3">SHSP domain-containing protein</fullName>
    </recommendedName>
</protein>
<evidence type="ECO:0000256" key="1">
    <source>
        <dbReference type="PROSITE-ProRule" id="PRU00285"/>
    </source>
</evidence>
<evidence type="ECO:0000259" key="3">
    <source>
        <dbReference type="PROSITE" id="PS01031"/>
    </source>
</evidence>
<dbReference type="InterPro" id="IPR002068">
    <property type="entry name" value="A-crystallin/Hsp20_dom"/>
</dbReference>
<proteinExistence type="inferred from homology"/>
<dbReference type="STRING" id="1748243.Tel_09015"/>
<evidence type="ECO:0000313" key="5">
    <source>
        <dbReference type="Proteomes" id="UP000055136"/>
    </source>
</evidence>
<sequence length="118" mass="14032">MQELWFDLYQRIGWYPKADVYRCADGWLVKLELAGVTPQDIRISLEQDHLVVEGRRRDWCVAETQTCLSMEISYDWFRRAIPLPGQTDSANLRTEFRQGMLLIHLHDRSKQSHVQERI</sequence>
<dbReference type="InterPro" id="IPR008978">
    <property type="entry name" value="HSP20-like_chaperone"/>
</dbReference>
<dbReference type="Proteomes" id="UP000055136">
    <property type="component" value="Chromosome"/>
</dbReference>
<dbReference type="PROSITE" id="PS01031">
    <property type="entry name" value="SHSP"/>
    <property type="match status" value="1"/>
</dbReference>
<dbReference type="Gene3D" id="2.60.40.790">
    <property type="match status" value="1"/>
</dbReference>
<dbReference type="EMBL" id="CP013099">
    <property type="protein sequence ID" value="ALP53285.1"/>
    <property type="molecule type" value="Genomic_DNA"/>
</dbReference>
<dbReference type="SUPFAM" id="SSF49764">
    <property type="entry name" value="HSP20-like chaperones"/>
    <property type="match status" value="1"/>
</dbReference>
<dbReference type="Pfam" id="PF00011">
    <property type="entry name" value="HSP20"/>
    <property type="match status" value="1"/>
</dbReference>